<feature type="compositionally biased region" description="Basic and acidic residues" evidence="1">
    <location>
        <begin position="14"/>
        <end position="24"/>
    </location>
</feature>
<feature type="compositionally biased region" description="Basic and acidic residues" evidence="1">
    <location>
        <begin position="389"/>
        <end position="400"/>
    </location>
</feature>
<reference evidence="2 3" key="1">
    <citation type="journal article" date="2020" name="Genome Biol. Evol.">
        <title>Comparative genomics of Sclerotiniaceae.</title>
        <authorList>
            <person name="Valero Jimenez C.A."/>
            <person name="Steentjes M."/>
            <person name="Scholten O.E."/>
            <person name="Van Kan J.A.L."/>
        </authorList>
    </citation>
    <scope>NUCLEOTIDE SEQUENCE [LARGE SCALE GENOMIC DNA]</scope>
    <source>
        <strain evidence="2 3">MUCL 94</strain>
    </source>
</reference>
<feature type="region of interest" description="Disordered" evidence="1">
    <location>
        <begin position="1"/>
        <end position="43"/>
    </location>
</feature>
<evidence type="ECO:0000313" key="2">
    <source>
        <dbReference type="EMBL" id="KAF7939362.1"/>
    </source>
</evidence>
<feature type="region of interest" description="Disordered" evidence="1">
    <location>
        <begin position="369"/>
        <end position="400"/>
    </location>
</feature>
<comment type="caution">
    <text evidence="2">The sequence shown here is derived from an EMBL/GenBank/DDBJ whole genome shotgun (WGS) entry which is preliminary data.</text>
</comment>
<dbReference type="GeneID" id="62151031"/>
<keyword evidence="3" id="KW-1185">Reference proteome</keyword>
<dbReference type="Proteomes" id="UP000710849">
    <property type="component" value="Unassembled WGS sequence"/>
</dbReference>
<protein>
    <submittedName>
        <fullName evidence="2">Uncharacterized protein</fullName>
    </submittedName>
</protein>
<organism evidence="2 3">
    <name type="scientific">Botrytis byssoidea</name>
    <dbReference type="NCBI Taxonomy" id="139641"/>
    <lineage>
        <taxon>Eukaryota</taxon>
        <taxon>Fungi</taxon>
        <taxon>Dikarya</taxon>
        <taxon>Ascomycota</taxon>
        <taxon>Pezizomycotina</taxon>
        <taxon>Leotiomycetes</taxon>
        <taxon>Helotiales</taxon>
        <taxon>Sclerotiniaceae</taxon>
        <taxon>Botrytis</taxon>
    </lineage>
</organism>
<feature type="compositionally biased region" description="Basic and acidic residues" evidence="1">
    <location>
        <begin position="485"/>
        <end position="495"/>
    </location>
</feature>
<feature type="region of interest" description="Disordered" evidence="1">
    <location>
        <begin position="797"/>
        <end position="818"/>
    </location>
</feature>
<feature type="compositionally biased region" description="Polar residues" evidence="1">
    <location>
        <begin position="369"/>
        <end position="386"/>
    </location>
</feature>
<evidence type="ECO:0000313" key="3">
    <source>
        <dbReference type="Proteomes" id="UP000710849"/>
    </source>
</evidence>
<dbReference type="RefSeq" id="XP_038731442.1">
    <property type="nucleotide sequence ID" value="XM_038877957.1"/>
</dbReference>
<evidence type="ECO:0000256" key="1">
    <source>
        <dbReference type="SAM" id="MobiDB-lite"/>
    </source>
</evidence>
<feature type="compositionally biased region" description="Polar residues" evidence="1">
    <location>
        <begin position="523"/>
        <end position="532"/>
    </location>
</feature>
<feature type="region of interest" description="Disordered" evidence="1">
    <location>
        <begin position="478"/>
        <end position="544"/>
    </location>
</feature>
<sequence length="818" mass="90498">MARPEQFSEAMNEVDGKGLDESKRSPGSIPETAPAPALTDAELEQYRPLFDFDAATLFDADNPSHENSGSNQEQQVDFLNSSNETIQEETNSWYANAVATQINSDGLLEQNVEARVPEFTQEDQAVLDAFGPAIADEISTKYPTQGGLIMADSQSLQAPTAQNAVLQDLEQSSGTSKTNIIEYPASSRVQHEDDDTTQDQLDSLVEWTGKKYPSNSLSFDQYEETFLSAQMISSSPMNHDKYAASNHQGSQSSTKIEESAPVMTVQHPGFRQNQVGAAQNRIEHNLSRGQGEYNGYDRAAKMQGEDDWTYASPLQQYPDPSCGDFDVTRAPMPYPCLQAFDSNNRRGGIETQRAGNDPIRIENRVDNTNSVAQRSGNGQHGKASQGSKKRADWETRADAARPRVRMTEEEYQWLRPNEGPRDVFETQRRKVAEERLKEEADAEALEKAGMPRPQPKVQKPFKGCIHIEVWEKDRLNNRRLAQGKSGREIFSEKPKLRGKRKGREISESGPQPESKKQRLEQSGRFQPQPTNREMSEGMINGEYGSSMVRDDEFNYGISSGPHYAANPMTGQMNQGITSGGRIHNNYISNNYGNNYGNFYSNNHANNKYIGNHCTDTSFGNGVRSSGMTRTEALGSFPASGADFPSIGQSGRPESGEAHQHRAVYSHSLHPEMFQSQSEQKAGVSYGRNSVPPPPYVESVQRFTNIPSQPPQRPTAPRYGVSTSGTKAVMNPANQSTTNGGNGIPPYLAGQNAQVLRSIDHVYHPAQIGGSRSIPDSLIDPMQHSQAQFPVPSVMGAQTGEQILESYKSDDFDTQERRE</sequence>
<accession>A0A9P5INR2</accession>
<dbReference type="EMBL" id="RCSW01000014">
    <property type="protein sequence ID" value="KAF7939362.1"/>
    <property type="molecule type" value="Genomic_DNA"/>
</dbReference>
<gene>
    <name evidence="2" type="ORF">EAE97_007442</name>
</gene>
<dbReference type="AlphaFoldDB" id="A0A9P5INR2"/>
<proteinExistence type="predicted"/>
<name>A0A9P5INR2_9HELO</name>
<feature type="compositionally biased region" description="Basic and acidic residues" evidence="1">
    <location>
        <begin position="806"/>
        <end position="818"/>
    </location>
</feature>